<dbReference type="Proteomes" id="UP001198242">
    <property type="component" value="Unassembled WGS sequence"/>
</dbReference>
<protein>
    <submittedName>
        <fullName evidence="1">Uncharacterized protein</fullName>
    </submittedName>
</protein>
<comment type="caution">
    <text evidence="1">The sequence shown here is derived from an EMBL/GenBank/DDBJ whole genome shotgun (WGS) entry which is preliminary data.</text>
</comment>
<gene>
    <name evidence="1" type="ORF">LKE05_08195</name>
</gene>
<evidence type="ECO:0000313" key="1">
    <source>
        <dbReference type="EMBL" id="MCC2210768.1"/>
    </source>
</evidence>
<organism evidence="1 2">
    <name type="scientific">Hominilimicola fabiformis</name>
    <dbReference type="NCBI Taxonomy" id="2885356"/>
    <lineage>
        <taxon>Bacteria</taxon>
        <taxon>Bacillati</taxon>
        <taxon>Bacillota</taxon>
        <taxon>Clostridia</taxon>
        <taxon>Eubacteriales</taxon>
        <taxon>Oscillospiraceae</taxon>
        <taxon>Hominilimicola</taxon>
    </lineage>
</organism>
<dbReference type="AlphaFoldDB" id="A0AAE3DZE2"/>
<reference evidence="1 2" key="1">
    <citation type="submission" date="2021-10" db="EMBL/GenBank/DDBJ databases">
        <title>Anaerobic single-cell dispensing facilitates the cultivation of human gut bacteria.</title>
        <authorList>
            <person name="Afrizal A."/>
        </authorList>
    </citation>
    <scope>NUCLEOTIDE SEQUENCE [LARGE SCALE GENOMIC DNA]</scope>
    <source>
        <strain evidence="1 2">CLA-AA-H232</strain>
    </source>
</reference>
<name>A0AAE3DZE2_9FIRM</name>
<keyword evidence="2" id="KW-1185">Reference proteome</keyword>
<proteinExistence type="predicted"/>
<sequence length="177" mass="21022">MQVKIKTNGKTVQVEMSEKQLKELGLTEERSRTGYERVDEDDSYFVDDTINDGHEVIGGGGTLVNDLYYNNGNYYNDETIVENNARADKLFRCLRQWQALHDQPITVEDWGEETEEDKFSFFYDYTLERILISYDRSSRYPNVIYFSSPEKAYKAIKQFEGELKWYFTEYMQRLDEV</sequence>
<evidence type="ECO:0000313" key="2">
    <source>
        <dbReference type="Proteomes" id="UP001198242"/>
    </source>
</evidence>
<dbReference type="RefSeq" id="WP_147514343.1">
    <property type="nucleotide sequence ID" value="NZ_JAJEQM010000010.1"/>
</dbReference>
<accession>A0AAE3DZE2</accession>
<dbReference type="EMBL" id="JAJEQM010000010">
    <property type="protein sequence ID" value="MCC2210768.1"/>
    <property type="molecule type" value="Genomic_DNA"/>
</dbReference>